<dbReference type="EMBL" id="JACBZM010000001">
    <property type="protein sequence ID" value="NYI46562.1"/>
    <property type="molecule type" value="Genomic_DNA"/>
</dbReference>
<accession>A0A7Z0CQ83</accession>
<dbReference type="EMBL" id="CP022295">
    <property type="protein sequence ID" value="QSR25730.1"/>
    <property type="molecule type" value="Genomic_DNA"/>
</dbReference>
<protein>
    <submittedName>
        <fullName evidence="1">Uncharacterized protein</fullName>
    </submittedName>
</protein>
<keyword evidence="4" id="KW-1185">Reference proteome</keyword>
<evidence type="ECO:0000313" key="4">
    <source>
        <dbReference type="Proteomes" id="UP000662818"/>
    </source>
</evidence>
<reference evidence="2 4" key="1">
    <citation type="submission" date="2017-06" db="EMBL/GenBank/DDBJ databases">
        <title>Complete Genome Sequence of the Soil Carbazole-Degrading Bacterium Nocardioides aromaticivorans IC177.</title>
        <authorList>
            <person name="Vejarano F."/>
            <person name="Suzuki-Minakuchi C."/>
            <person name="Ohtsubo Y."/>
            <person name="Tsuda M."/>
            <person name="Okada K."/>
            <person name="Nojiri H."/>
        </authorList>
    </citation>
    <scope>NUCLEOTIDE SEQUENCE [LARGE SCALE GENOMIC DNA]</scope>
    <source>
        <strain evidence="2 4">IC177</strain>
    </source>
</reference>
<dbReference type="AlphaFoldDB" id="A0A7Z0CQ83"/>
<sequence length="95" mass="9782">MENITMIPMSDVNVWQISLTALDCATSALATLEVQGIAVRQAAPASAAFAPFAAGDAALASDVTAVKRERALTGMGHRGNTTAYVPGSPAWSHPN</sequence>
<evidence type="ECO:0000313" key="2">
    <source>
        <dbReference type="EMBL" id="QSR25730.1"/>
    </source>
</evidence>
<evidence type="ECO:0000313" key="1">
    <source>
        <dbReference type="EMBL" id="NYI46562.1"/>
    </source>
</evidence>
<gene>
    <name evidence="1" type="ORF">BJ993_003642</name>
    <name evidence="2" type="ORF">CFH99_08850</name>
</gene>
<dbReference type="Proteomes" id="UP000562045">
    <property type="component" value="Unassembled WGS sequence"/>
</dbReference>
<dbReference type="RefSeq" id="WP_036541874.1">
    <property type="nucleotide sequence ID" value="NZ_CP022295.1"/>
</dbReference>
<reference evidence="1 3" key="2">
    <citation type="submission" date="2020-07" db="EMBL/GenBank/DDBJ databases">
        <title>Sequencing the genomes of 1000 actinobacteria strains.</title>
        <authorList>
            <person name="Klenk H.-P."/>
        </authorList>
    </citation>
    <scope>NUCLEOTIDE SEQUENCE [LARGE SCALE GENOMIC DNA]</scope>
    <source>
        <strain evidence="1 3">DSM 15131</strain>
    </source>
</reference>
<name>A0A7Z0CQ83_9ACTN</name>
<organism evidence="1 3">
    <name type="scientific">Nocardioides aromaticivorans</name>
    <dbReference type="NCBI Taxonomy" id="200618"/>
    <lineage>
        <taxon>Bacteria</taxon>
        <taxon>Bacillati</taxon>
        <taxon>Actinomycetota</taxon>
        <taxon>Actinomycetes</taxon>
        <taxon>Propionibacteriales</taxon>
        <taxon>Nocardioidaceae</taxon>
        <taxon>Nocardioides</taxon>
    </lineage>
</organism>
<proteinExistence type="predicted"/>
<dbReference type="Proteomes" id="UP000662818">
    <property type="component" value="Chromosome"/>
</dbReference>
<evidence type="ECO:0000313" key="3">
    <source>
        <dbReference type="Proteomes" id="UP000562045"/>
    </source>
</evidence>